<gene>
    <name evidence="2" type="ORF">F5544_37915</name>
</gene>
<proteinExistence type="predicted"/>
<dbReference type="KEGG" id="nah:F5544_37915"/>
<evidence type="ECO:0000313" key="3">
    <source>
        <dbReference type="Proteomes" id="UP000503540"/>
    </source>
</evidence>
<dbReference type="RefSeq" id="WP_167477660.1">
    <property type="nucleotide sequence ID" value="NZ_CP046172.1"/>
</dbReference>
<keyword evidence="1" id="KW-1133">Transmembrane helix</keyword>
<evidence type="ECO:0000256" key="1">
    <source>
        <dbReference type="SAM" id="Phobius"/>
    </source>
</evidence>
<dbReference type="EMBL" id="CP046172">
    <property type="protein sequence ID" value="QIS15409.1"/>
    <property type="molecule type" value="Genomic_DNA"/>
</dbReference>
<protein>
    <submittedName>
        <fullName evidence="2">DUF969 family protein</fullName>
    </submittedName>
</protein>
<reference evidence="2 3" key="1">
    <citation type="journal article" date="2019" name="ACS Chem. Biol.">
        <title>Identification and Mobilization of a Cryptic Antibiotic Biosynthesis Gene Locus from a Human-Pathogenic Nocardia Isolate.</title>
        <authorList>
            <person name="Herisse M."/>
            <person name="Ishida K."/>
            <person name="Porter J.L."/>
            <person name="Howden B."/>
            <person name="Hertweck C."/>
            <person name="Stinear T.P."/>
            <person name="Pidot S.J."/>
        </authorList>
    </citation>
    <scope>NUCLEOTIDE SEQUENCE [LARGE SCALE GENOMIC DNA]</scope>
    <source>
        <strain evidence="2 3">AUSMDU00012717</strain>
    </source>
</reference>
<dbReference type="AlphaFoldDB" id="A0A6G9YQ34"/>
<keyword evidence="1" id="KW-0472">Membrane</keyword>
<feature type="transmembrane region" description="Helical" evidence="1">
    <location>
        <begin position="164"/>
        <end position="182"/>
    </location>
</feature>
<feature type="transmembrane region" description="Helical" evidence="1">
    <location>
        <begin position="194"/>
        <end position="212"/>
    </location>
</feature>
<keyword evidence="1" id="KW-0812">Transmembrane</keyword>
<dbReference type="Pfam" id="PF06149">
    <property type="entry name" value="DUF969"/>
    <property type="match status" value="1"/>
</dbReference>
<evidence type="ECO:0000313" key="2">
    <source>
        <dbReference type="EMBL" id="QIS15409.1"/>
    </source>
</evidence>
<sequence length="227" mass="24047">MLVLLGVALVVAGFALRLNPLLVVVVSGVVTALLGGLTPTALLDAIGNGFAGSRSVTIYVVTLPVIGLLDRFGLQQQAARMIGKLRMATTGRLLAGYMLARQATAAMGLTGIFGPAQTVRPLIGPMAVGAAERKYGSLPERAIERIKGFTSSADTIGLFFGEDIFIAIGSVLLITGYINTAYHVQLDALEIARWAIPSAICAYVIHAGRLLWLDRWLTKNCAQVVVR</sequence>
<organism evidence="2 3">
    <name type="scientific">Nocardia arthritidis</name>
    <dbReference type="NCBI Taxonomy" id="228602"/>
    <lineage>
        <taxon>Bacteria</taxon>
        <taxon>Bacillati</taxon>
        <taxon>Actinomycetota</taxon>
        <taxon>Actinomycetes</taxon>
        <taxon>Mycobacteriales</taxon>
        <taxon>Nocardiaceae</taxon>
        <taxon>Nocardia</taxon>
    </lineage>
</organism>
<name>A0A6G9YQ34_9NOCA</name>
<feature type="transmembrane region" description="Helical" evidence="1">
    <location>
        <begin position="56"/>
        <end position="74"/>
    </location>
</feature>
<dbReference type="InterPro" id="IPR010374">
    <property type="entry name" value="DUF969"/>
</dbReference>
<keyword evidence="3" id="KW-1185">Reference proteome</keyword>
<accession>A0A6G9YQ34</accession>
<dbReference type="Proteomes" id="UP000503540">
    <property type="component" value="Chromosome"/>
</dbReference>